<reference evidence="1 2" key="1">
    <citation type="submission" date="2018-06" db="EMBL/GenBank/DDBJ databases">
        <title>Comparative genomics reveals the genomic features of Rhizophagus irregularis, R. cerebriforme, R. diaphanum and Gigaspora rosea, and their symbiotic lifestyle signature.</title>
        <authorList>
            <person name="Morin E."/>
            <person name="San Clemente H."/>
            <person name="Chen E.C.H."/>
            <person name="De La Providencia I."/>
            <person name="Hainaut M."/>
            <person name="Kuo A."/>
            <person name="Kohler A."/>
            <person name="Murat C."/>
            <person name="Tang N."/>
            <person name="Roy S."/>
            <person name="Loubradou J."/>
            <person name="Henrissat B."/>
            <person name="Grigoriev I.V."/>
            <person name="Corradi N."/>
            <person name="Roux C."/>
            <person name="Martin F.M."/>
        </authorList>
    </citation>
    <scope>NUCLEOTIDE SEQUENCE [LARGE SCALE GENOMIC DNA]</scope>
    <source>
        <strain evidence="1 2">DAOM 227022</strain>
    </source>
</reference>
<organism evidence="1 2">
    <name type="scientific">Glomus cerebriforme</name>
    <dbReference type="NCBI Taxonomy" id="658196"/>
    <lineage>
        <taxon>Eukaryota</taxon>
        <taxon>Fungi</taxon>
        <taxon>Fungi incertae sedis</taxon>
        <taxon>Mucoromycota</taxon>
        <taxon>Glomeromycotina</taxon>
        <taxon>Glomeromycetes</taxon>
        <taxon>Glomerales</taxon>
        <taxon>Glomeraceae</taxon>
        <taxon>Glomus</taxon>
    </lineage>
</organism>
<sequence>MTCSKVFSGDLPELIDEIIQFLRNDYKTLHSCILVNRLWCRIAIPLLWEDPFSIPSRNYHFIEIYLHNLNDDDKKKLNECGFNSNLFPTNTLFDYPSFIKCLRISYIVDLFIKKWFHSVRILTKEHEQPFSYTLISKLIYNLLFKIFIESGATLHNFDFSINLDEDNNYFNNELELVLQYPNFICNIRNLKLNVTKNYHFFKFLCSNCKSIISLQIQFRSFSHINEEYLSQMINFQQNLKKFILCYKTFPLHHSLLLLKDSNCSNTLRTIIFYLVDFKNIVILKEVFEQLNVLESIHIIYCHSLNHYFAQQIISITKPFKLKSLFLSGLLHADSLEVLLQKSGDYLENFGFGIGLRLSNASKQQLLESVVNYCRNIKFLDIAGQLNNQNICPVFNLINNNQQNLNYLSIDAVHNNSQQRNIIELSSIILLNLGQILPLKLEYLNLKLIINTNEFEIFLKNSQNTFIKKLLIRNYMEKQGENILPYIKEYYMKRKRIKWLAIEVFFPSGRSEELFFLKDEVKEFESYNIKILKHNNLHINVYDFIEEID</sequence>
<keyword evidence="2" id="KW-1185">Reference proteome</keyword>
<comment type="caution">
    <text evidence="1">The sequence shown here is derived from an EMBL/GenBank/DDBJ whole genome shotgun (WGS) entry which is preliminary data.</text>
</comment>
<dbReference type="STRING" id="658196.A0A397T853"/>
<gene>
    <name evidence="1" type="ORF">C1645_873449</name>
</gene>
<dbReference type="AlphaFoldDB" id="A0A397T853"/>
<dbReference type="OrthoDB" id="2305901at2759"/>
<evidence type="ECO:0000313" key="1">
    <source>
        <dbReference type="EMBL" id="RIA94403.1"/>
    </source>
</evidence>
<protein>
    <recommendedName>
        <fullName evidence="3">F-box domain-containing protein</fullName>
    </recommendedName>
</protein>
<evidence type="ECO:0000313" key="2">
    <source>
        <dbReference type="Proteomes" id="UP000265703"/>
    </source>
</evidence>
<evidence type="ECO:0008006" key="3">
    <source>
        <dbReference type="Google" id="ProtNLM"/>
    </source>
</evidence>
<dbReference type="Proteomes" id="UP000265703">
    <property type="component" value="Unassembled WGS sequence"/>
</dbReference>
<name>A0A397T853_9GLOM</name>
<accession>A0A397T853</accession>
<dbReference type="EMBL" id="QKYT01000081">
    <property type="protein sequence ID" value="RIA94403.1"/>
    <property type="molecule type" value="Genomic_DNA"/>
</dbReference>
<proteinExistence type="predicted"/>